<evidence type="ECO:0000259" key="14">
    <source>
        <dbReference type="PROSITE" id="PS50106"/>
    </source>
</evidence>
<keyword evidence="11" id="KW-0720">Serine protease</keyword>
<organism evidence="15 16">
    <name type="scientific">Leptothrix discophora</name>
    <dbReference type="NCBI Taxonomy" id="89"/>
    <lineage>
        <taxon>Bacteria</taxon>
        <taxon>Pseudomonadati</taxon>
        <taxon>Pseudomonadota</taxon>
        <taxon>Betaproteobacteria</taxon>
        <taxon>Burkholderiales</taxon>
        <taxon>Sphaerotilaceae</taxon>
        <taxon>Leptothrix</taxon>
    </lineage>
</organism>
<keyword evidence="12" id="KW-0346">Stress response</keyword>
<dbReference type="GO" id="GO:0016787">
    <property type="term" value="F:hydrolase activity"/>
    <property type="evidence" value="ECO:0007669"/>
    <property type="project" value="UniProtKB-KW"/>
</dbReference>
<dbReference type="CDD" id="cd10839">
    <property type="entry name" value="cpPDZ1_DegP-like"/>
    <property type="match status" value="1"/>
</dbReference>
<dbReference type="NCBIfam" id="TIGR02037">
    <property type="entry name" value="degP_htrA_DO"/>
    <property type="match status" value="1"/>
</dbReference>
<keyword evidence="7" id="KW-0732">Signal</keyword>
<dbReference type="Gene3D" id="2.40.10.120">
    <property type="match status" value="1"/>
</dbReference>
<reference evidence="15 16" key="1">
    <citation type="submission" date="2023-08" db="EMBL/GenBank/DDBJ databases">
        <authorList>
            <person name="Roldan D.M."/>
            <person name="Menes R.J."/>
        </authorList>
    </citation>
    <scope>NUCLEOTIDE SEQUENCE [LARGE SCALE GENOMIC DNA]</scope>
    <source>
        <strain evidence="15 16">CCM 2812</strain>
    </source>
</reference>
<comment type="caution">
    <text evidence="15">The sequence shown here is derived from an EMBL/GenBank/DDBJ whole genome shotgun (WGS) entry which is preliminary data.</text>
</comment>
<dbReference type="PANTHER" id="PTHR22939">
    <property type="entry name" value="SERINE PROTEASE FAMILY S1C HTRA-RELATED"/>
    <property type="match status" value="1"/>
</dbReference>
<dbReference type="PANTHER" id="PTHR22939:SF130">
    <property type="entry name" value="PERIPLASMIC SERINE ENDOPROTEASE DEGP-LIKE-RELATED"/>
    <property type="match status" value="1"/>
</dbReference>
<dbReference type="InterPro" id="IPR009003">
    <property type="entry name" value="Peptidase_S1_PA"/>
</dbReference>
<feature type="domain" description="PDZ" evidence="14">
    <location>
        <begin position="250"/>
        <end position="329"/>
    </location>
</feature>
<dbReference type="Pfam" id="PF17820">
    <property type="entry name" value="PDZ_6"/>
    <property type="match status" value="1"/>
</dbReference>
<dbReference type="SUPFAM" id="SSF50494">
    <property type="entry name" value="Trypsin-like serine proteases"/>
    <property type="match status" value="1"/>
</dbReference>
<dbReference type="Pfam" id="PF13365">
    <property type="entry name" value="Trypsin_2"/>
    <property type="match status" value="1"/>
</dbReference>
<dbReference type="SMART" id="SM00228">
    <property type="entry name" value="PDZ"/>
    <property type="match status" value="2"/>
</dbReference>
<dbReference type="PROSITE" id="PS50106">
    <property type="entry name" value="PDZ"/>
    <property type="match status" value="2"/>
</dbReference>
<evidence type="ECO:0000256" key="2">
    <source>
        <dbReference type="ARBA" id="ARBA00004418"/>
    </source>
</evidence>
<dbReference type="InterPro" id="IPR001940">
    <property type="entry name" value="Peptidase_S1C"/>
</dbReference>
<evidence type="ECO:0000256" key="13">
    <source>
        <dbReference type="ARBA" id="ARBA00032850"/>
    </source>
</evidence>
<keyword evidence="10 15" id="KW-0378">Hydrolase</keyword>
<evidence type="ECO:0000313" key="15">
    <source>
        <dbReference type="EMBL" id="MDP4300005.1"/>
    </source>
</evidence>
<keyword evidence="16" id="KW-1185">Reference proteome</keyword>
<keyword evidence="8" id="KW-0677">Repeat</keyword>
<dbReference type="Pfam" id="PF13180">
    <property type="entry name" value="PDZ_2"/>
    <property type="match status" value="1"/>
</dbReference>
<evidence type="ECO:0000256" key="11">
    <source>
        <dbReference type="ARBA" id="ARBA00022825"/>
    </source>
</evidence>
<comment type="similarity">
    <text evidence="3">Belongs to the peptidase S1C family.</text>
</comment>
<gene>
    <name evidence="15" type="ORF">Q8X39_05110</name>
</gene>
<dbReference type="InterPro" id="IPR011782">
    <property type="entry name" value="Pept_S1C_Do"/>
</dbReference>
<feature type="domain" description="PDZ" evidence="14">
    <location>
        <begin position="335"/>
        <end position="431"/>
    </location>
</feature>
<dbReference type="SUPFAM" id="SSF50156">
    <property type="entry name" value="PDZ domain-like"/>
    <property type="match status" value="2"/>
</dbReference>
<dbReference type="EMBL" id="JAUZEE010000002">
    <property type="protein sequence ID" value="MDP4300005.1"/>
    <property type="molecule type" value="Genomic_DNA"/>
</dbReference>
<dbReference type="EC" id="3.4.21.107" evidence="4"/>
<dbReference type="PRINTS" id="PR00834">
    <property type="entry name" value="PROTEASES2C"/>
</dbReference>
<accession>A0ABT9G0J5</accession>
<dbReference type="InterPro" id="IPR036034">
    <property type="entry name" value="PDZ_sf"/>
</dbReference>
<evidence type="ECO:0000313" key="16">
    <source>
        <dbReference type="Proteomes" id="UP001235760"/>
    </source>
</evidence>
<proteinExistence type="inferred from homology"/>
<evidence type="ECO:0000256" key="1">
    <source>
        <dbReference type="ARBA" id="ARBA00001772"/>
    </source>
</evidence>
<evidence type="ECO:0000256" key="8">
    <source>
        <dbReference type="ARBA" id="ARBA00022737"/>
    </source>
</evidence>
<keyword evidence="9" id="KW-0574">Periplasm</keyword>
<evidence type="ECO:0000256" key="4">
    <source>
        <dbReference type="ARBA" id="ARBA00013035"/>
    </source>
</evidence>
<evidence type="ECO:0000256" key="10">
    <source>
        <dbReference type="ARBA" id="ARBA00022801"/>
    </source>
</evidence>
<sequence length="441" mass="45754">MAALPAAQVPNYRAIVQTQGPAVVGVTVAGLRQASDEEAGNDAAPSADDPFFRFFRGVPGLRLPPQGVQPFRGQGSGFIVSADGLVLTNAHVVRDARQVTVKLSDRREFAAQVLGSDPATDIAVLKIDASGLPVVTLGNVQRAQVGDWVLAIGAPYGFEQTASQGIVSAKGRSLPGENVVPFIQTDAAINPGNSGGPLFDAEGRVIGVNAQIYSRSGGFQGLAFSIPIDVAMHVKDQIVMSGKVEHARLGVTLQDLSAPLAASFGLKAPDGALVASVMPGSAAAKAGLKSGDVITAVDGQPVQVAGDVSSRVGLARPGERMKLAIWRDRSGEDLRVTLGRAEPSQDSASAAPEQGALGLAIRPLNRQELKRAGLDHGLLVEQVSGPSQLAGIEPGDVLLSLNGQPVERLEQVKDVLAKHPRQVALLVSRDGQQLFVPVQLG</sequence>
<evidence type="ECO:0000256" key="7">
    <source>
        <dbReference type="ARBA" id="ARBA00022729"/>
    </source>
</evidence>
<comment type="catalytic activity">
    <reaction evidence="1">
        <text>Acts on substrates that are at least partially unfolded. The cleavage site P1 residue is normally between a pair of hydrophobic residues, such as Val-|-Val.</text>
        <dbReference type="EC" id="3.4.21.107"/>
    </reaction>
</comment>
<protein>
    <recommendedName>
        <fullName evidence="5">Probable periplasmic serine endoprotease DegP-like</fullName>
        <ecNumber evidence="4">3.4.21.107</ecNumber>
    </recommendedName>
    <alternativeName>
        <fullName evidence="13">Protease Do</fullName>
    </alternativeName>
</protein>
<name>A0ABT9G0J5_LEPDI</name>
<dbReference type="InterPro" id="IPR041489">
    <property type="entry name" value="PDZ_6"/>
</dbReference>
<comment type="subcellular location">
    <subcellularLocation>
        <location evidence="2">Periplasm</location>
    </subcellularLocation>
</comment>
<keyword evidence="6" id="KW-0645">Protease</keyword>
<evidence type="ECO:0000256" key="5">
    <source>
        <dbReference type="ARBA" id="ARBA00013958"/>
    </source>
</evidence>
<evidence type="ECO:0000256" key="12">
    <source>
        <dbReference type="ARBA" id="ARBA00023016"/>
    </source>
</evidence>
<evidence type="ECO:0000256" key="9">
    <source>
        <dbReference type="ARBA" id="ARBA00022764"/>
    </source>
</evidence>
<dbReference type="InterPro" id="IPR001478">
    <property type="entry name" value="PDZ"/>
</dbReference>
<dbReference type="Proteomes" id="UP001235760">
    <property type="component" value="Unassembled WGS sequence"/>
</dbReference>
<evidence type="ECO:0000256" key="6">
    <source>
        <dbReference type="ARBA" id="ARBA00022670"/>
    </source>
</evidence>
<evidence type="ECO:0000256" key="3">
    <source>
        <dbReference type="ARBA" id="ARBA00010541"/>
    </source>
</evidence>
<dbReference type="RefSeq" id="WP_305748560.1">
    <property type="nucleotide sequence ID" value="NZ_JAUZEE010000002.1"/>
</dbReference>
<dbReference type="Gene3D" id="2.30.42.10">
    <property type="match status" value="2"/>
</dbReference>